<protein>
    <submittedName>
        <fullName evidence="1">Uncharacterized protein</fullName>
    </submittedName>
</protein>
<sequence length="67" mass="8106">HTVIKGRCWSWVGHILRSVPEAIMRTAMQYTSKEKQTKDNMWRTNYMHSVGQTWFFLNKMTTDRAQW</sequence>
<evidence type="ECO:0000313" key="1">
    <source>
        <dbReference type="EMBL" id="CEK95167.1"/>
    </source>
</evidence>
<reference evidence="1" key="1">
    <citation type="submission" date="2014-12" db="EMBL/GenBank/DDBJ databases">
        <title>Insight into the proteome of Arion vulgaris.</title>
        <authorList>
            <person name="Aradska J."/>
            <person name="Bulat T."/>
            <person name="Smidak R."/>
            <person name="Sarate P."/>
            <person name="Gangsoo J."/>
            <person name="Sialana F."/>
            <person name="Bilban M."/>
            <person name="Lubec G."/>
        </authorList>
    </citation>
    <scope>NUCLEOTIDE SEQUENCE</scope>
    <source>
        <tissue evidence="1">Skin</tissue>
    </source>
</reference>
<gene>
    <name evidence="1" type="primary">ORF205712</name>
</gene>
<dbReference type="EMBL" id="HACG01048302">
    <property type="protein sequence ID" value="CEK95167.1"/>
    <property type="molecule type" value="Transcribed_RNA"/>
</dbReference>
<organism evidence="1">
    <name type="scientific">Arion vulgaris</name>
    <dbReference type="NCBI Taxonomy" id="1028688"/>
    <lineage>
        <taxon>Eukaryota</taxon>
        <taxon>Metazoa</taxon>
        <taxon>Spiralia</taxon>
        <taxon>Lophotrochozoa</taxon>
        <taxon>Mollusca</taxon>
        <taxon>Gastropoda</taxon>
        <taxon>Heterobranchia</taxon>
        <taxon>Euthyneura</taxon>
        <taxon>Panpulmonata</taxon>
        <taxon>Eupulmonata</taxon>
        <taxon>Stylommatophora</taxon>
        <taxon>Helicina</taxon>
        <taxon>Arionoidea</taxon>
        <taxon>Arionidae</taxon>
        <taxon>Arion</taxon>
    </lineage>
</organism>
<dbReference type="AlphaFoldDB" id="A0A0B7BQL4"/>
<proteinExistence type="predicted"/>
<accession>A0A0B7BQL4</accession>
<feature type="non-terminal residue" evidence="1">
    <location>
        <position position="1"/>
    </location>
</feature>
<name>A0A0B7BQL4_9EUPU</name>